<proteinExistence type="predicted"/>
<evidence type="ECO:0000256" key="1">
    <source>
        <dbReference type="ARBA" id="ARBA00022729"/>
    </source>
</evidence>
<dbReference type="InterPro" id="IPR035986">
    <property type="entry name" value="PKD_dom_sf"/>
</dbReference>
<name>A0A437UDZ5_9FLAO</name>
<dbReference type="InterPro" id="IPR026444">
    <property type="entry name" value="Secre_tail"/>
</dbReference>
<dbReference type="InterPro" id="IPR025667">
    <property type="entry name" value="SprB_repeat"/>
</dbReference>
<dbReference type="Gene3D" id="2.60.40.10">
    <property type="entry name" value="Immunoglobulins"/>
    <property type="match status" value="1"/>
</dbReference>
<dbReference type="NCBIfam" id="TIGR04183">
    <property type="entry name" value="Por_Secre_tail"/>
    <property type="match status" value="1"/>
</dbReference>
<dbReference type="InterPro" id="IPR013783">
    <property type="entry name" value="Ig-like_fold"/>
</dbReference>
<evidence type="ECO:0000313" key="3">
    <source>
        <dbReference type="Proteomes" id="UP000288951"/>
    </source>
</evidence>
<dbReference type="OrthoDB" id="7794186at2"/>
<sequence>MLWKEMNLKMKLKKYMREDINNLYVIFLTLFLIVMSKSYSQDATGNCKILIETVNYGNVHASSNDVKLYDKDGKTLYFGNTRKTKRYSLINLNYNLFPLSYEFAGRYVVVPECRESIKNRFDLINYNNDMFFEGSVCEGSGAIYSFNLPNDNHSYGVCDDIIIKKRSIEGLKYQYSIDNLNWSDFPSNCINLIGDQYVLKFKVLEILGEEFLGNIKIKGIIRKKDIANEGLTVQMDTRNDNTITLVDQFETNIVTYDILPCPPLINNIIAANAKCSDSKGSVKLQFNRNLKNGEYVNFLIYDKNKPSSPAFDIKNVQAFVSNGSTFDYEILGLAPSTYFVNYQVFKGDPNKPTVDKNSFDFTINAPTPVTFSTTQTNVSCHGEKTGSITVTAAGGSGKYSFSKDGGVSWQNPEVGNNANDFAFNGLGAETYRILVKDSNECLAPAGIKNVIITQTEKALQILNVTKKNPTAYNKIDGSITLEVIGGTAPYTYQWVSTTHNISGQETNQNLEKLGGTAQYTVTVTDKMGCKKGQTIDLKTPDPIVITFNQPKIRCHNGTVDLTATVTGGNTPYQALNWSVSAYPVVTSGNTSTLQGIPAGTYKLTVVDALDVSEAKTAIIDPAPAPLEILVDPTVTIIGGIPTVYQKCYNDTQTKLDVSVQGGTAPYTYAWIDLKNPSTVVSTNEDLISVTPGNYKLTLTDANTCTTFRQFSVIGATPITVVVTPKHIKDPGTNTGEIIVKATGGSGAYKYSLDGVKWQDDAVFVDLMAGSYAIHVKDSNECLAILKATAIIEPPTFDVKIALVKGISCHGDSTASLKAIATGGTPQINPPYYDYIWTNTTTGMLYTGENISNIPVGIYNLVVTDKNGVTRTATYELKAPDPLSLSPSFTPVKCFNANDGEIVLDAKGGTMPYTYYLNDVVYPDKKITGLKTGVYLPKVTDAQGCSIEGTPIEIKQPLVLSATHTIYPVSFVGANDGAIEVTVSGGTLPYSYKWTPDLGNTNYPKNLSKNDYTLTITDANGCHLDKRYAVGLIEPLRVNLDAPNSIVELNCFGDKIAKIGILISGGRPATKEPSYNIAWYNDQNQFLGNTPTISNLPAGNYTVTVTDFNTPKGQITQTFTVKQPLAPLNLQLTLSKKVLCNKQTTAELQTMVQGGTSPYNYQWKNATNQLVGTAANLSNIGAGVYTCSVIDANGCKINQSFTVTEPTILTATLTATDVRINGQKTGSIVVNQILGGTSPYRFALDNGNWQTSTLFSGLGKGNYKVTVEDANGCTLVLNTNILEPEVLKTTILNVNQTNIKCNGDKTINLESVTTGGIKPYFFQWKQNGQLMVNAQLDKLNLVGAGVYEVMIKDNAGATTSAILTVNEPQKLSATYTTVDASCDAPLGGKIAVQVSGGTPPYTYEWNKGVKGTNSVLENISIGNYNVIITDANNCVLDDPQLKNINIKTTGGLQLNEKITAVSCGELNNGKIDLSPSGGTGNYSIVWDDKTLQGFHLQDLMAKTYTGTLTDTGSNCSLPIALTVGGSTPLVVNLGSDMVLCKGQTHTIDAEIKLPGLIYLWTSDKGFRSTNPKVTLKESGVYTLKVTNGDCQYTDQIAIQVLNETIEANFMIATQTYKDEEIVLVNISNNSTSNTYEWILPVGAEIVAQNQDNMIIKFKENGKYQVGIKCKNALGCETQQLNEIIVEENTKGTTADTSALFVKNYKIYPNPLESNDDQINVEVELAFELPVTLSIYRMELGALILELEKPASKKHIEKIPFHHAAGVYYIIMKTKGAVQAKKIIRK</sequence>
<dbReference type="Pfam" id="PF13573">
    <property type="entry name" value="SprB"/>
    <property type="match status" value="7"/>
</dbReference>
<reference evidence="2" key="1">
    <citation type="submission" date="2018-12" db="EMBL/GenBank/DDBJ databases">
        <title>Draft genome sequence of Flaovobacterium columnare ARS1 isolated from channel catfish in Alabama.</title>
        <authorList>
            <person name="Cai W."/>
            <person name="Arias C."/>
        </authorList>
    </citation>
    <scope>NUCLEOTIDE SEQUENCE [LARGE SCALE GENOMIC DNA]</scope>
    <source>
        <strain evidence="2">ARS1</strain>
    </source>
</reference>
<protein>
    <submittedName>
        <fullName evidence="2">T9SS C-terminal target domain-containing protein</fullName>
    </submittedName>
</protein>
<dbReference type="Gene3D" id="2.60.40.740">
    <property type="match status" value="1"/>
</dbReference>
<gene>
    <name evidence="2" type="ORF">EH230_02025</name>
</gene>
<dbReference type="Proteomes" id="UP000288951">
    <property type="component" value="Unassembled WGS sequence"/>
</dbReference>
<dbReference type="EMBL" id="RQSM01000002">
    <property type="protein sequence ID" value="RVU91779.1"/>
    <property type="molecule type" value="Genomic_DNA"/>
</dbReference>
<keyword evidence="3" id="KW-1185">Reference proteome</keyword>
<accession>A0A437UDZ5</accession>
<evidence type="ECO:0000313" key="2">
    <source>
        <dbReference type="EMBL" id="RVU91779.1"/>
    </source>
</evidence>
<organism evidence="2 3">
    <name type="scientific">Flavobacterium columnare</name>
    <dbReference type="NCBI Taxonomy" id="996"/>
    <lineage>
        <taxon>Bacteria</taxon>
        <taxon>Pseudomonadati</taxon>
        <taxon>Bacteroidota</taxon>
        <taxon>Flavobacteriia</taxon>
        <taxon>Flavobacteriales</taxon>
        <taxon>Flavobacteriaceae</taxon>
        <taxon>Flavobacterium</taxon>
    </lineage>
</organism>
<dbReference type="SUPFAM" id="SSF49299">
    <property type="entry name" value="PKD domain"/>
    <property type="match status" value="1"/>
</dbReference>
<comment type="caution">
    <text evidence="2">The sequence shown here is derived from an EMBL/GenBank/DDBJ whole genome shotgun (WGS) entry which is preliminary data.</text>
</comment>
<keyword evidence="1" id="KW-0732">Signal</keyword>